<dbReference type="GO" id="GO:0006094">
    <property type="term" value="P:gluconeogenesis"/>
    <property type="evidence" value="ECO:0007669"/>
    <property type="project" value="TreeGrafter"/>
</dbReference>
<dbReference type="PANTHER" id="PTHR43778">
    <property type="entry name" value="PYRUVATE CARBOXYLASE"/>
    <property type="match status" value="1"/>
</dbReference>
<evidence type="ECO:0000313" key="2">
    <source>
        <dbReference type="Proteomes" id="UP000095283"/>
    </source>
</evidence>
<dbReference type="AlphaFoldDB" id="A0A1I7WEP6"/>
<dbReference type="PANTHER" id="PTHR43778:SF2">
    <property type="entry name" value="PYRUVATE CARBOXYLASE, MITOCHONDRIAL"/>
    <property type="match status" value="1"/>
</dbReference>
<evidence type="ECO:0000313" key="3">
    <source>
        <dbReference type="WBParaSite" id="Hba_03430"/>
    </source>
</evidence>
<keyword evidence="1" id="KW-0812">Transmembrane</keyword>
<dbReference type="InterPro" id="IPR055268">
    <property type="entry name" value="PCB-like"/>
</dbReference>
<dbReference type="WBParaSite" id="Hba_03430">
    <property type="protein sequence ID" value="Hba_03430"/>
    <property type="gene ID" value="Hba_03430"/>
</dbReference>
<dbReference type="SUPFAM" id="SSF51569">
    <property type="entry name" value="Aldolase"/>
    <property type="match status" value="1"/>
</dbReference>
<accession>A0A1I7WEP6</accession>
<proteinExistence type="predicted"/>
<name>A0A1I7WEP6_HETBA</name>
<dbReference type="InterPro" id="IPR013785">
    <property type="entry name" value="Aldolase_TIM"/>
</dbReference>
<keyword evidence="1" id="KW-0472">Membrane</keyword>
<dbReference type="Gene3D" id="3.20.20.70">
    <property type="entry name" value="Aldolase class I"/>
    <property type="match status" value="1"/>
</dbReference>
<dbReference type="GO" id="GO:0004736">
    <property type="term" value="F:pyruvate carboxylase activity"/>
    <property type="evidence" value="ECO:0007669"/>
    <property type="project" value="TreeGrafter"/>
</dbReference>
<dbReference type="GO" id="GO:0005737">
    <property type="term" value="C:cytoplasm"/>
    <property type="evidence" value="ECO:0007669"/>
    <property type="project" value="TreeGrafter"/>
</dbReference>
<dbReference type="Proteomes" id="UP000095283">
    <property type="component" value="Unplaced"/>
</dbReference>
<protein>
    <submittedName>
        <fullName evidence="3">Pyruvate carboxyltransferase domain-containing protein</fullName>
    </submittedName>
</protein>
<keyword evidence="2" id="KW-1185">Reference proteome</keyword>
<sequence length="186" mass="21483">MLDVMLKVEESFRRAFSEAQSAFGDGSLFGIIMAILFIFMNAIVRYKGDIRRYGRVLSGSKRKLLFHRSKCPSSSRTHRYRGNYWSTYSQGQLFKYFTMNYEYGTKPPVTLRQVLINEGAEAFARAVRRTPGCMITDTTFRDAHQSLLATRVRTFDLARISPYVSHSFPQLFSMENWGGMSRILLI</sequence>
<evidence type="ECO:0000256" key="1">
    <source>
        <dbReference type="SAM" id="Phobius"/>
    </source>
</evidence>
<organism evidence="2 3">
    <name type="scientific">Heterorhabditis bacteriophora</name>
    <name type="common">Entomopathogenic nematode worm</name>
    <dbReference type="NCBI Taxonomy" id="37862"/>
    <lineage>
        <taxon>Eukaryota</taxon>
        <taxon>Metazoa</taxon>
        <taxon>Ecdysozoa</taxon>
        <taxon>Nematoda</taxon>
        <taxon>Chromadorea</taxon>
        <taxon>Rhabditida</taxon>
        <taxon>Rhabditina</taxon>
        <taxon>Rhabditomorpha</taxon>
        <taxon>Strongyloidea</taxon>
        <taxon>Heterorhabditidae</taxon>
        <taxon>Heterorhabditis</taxon>
    </lineage>
</organism>
<keyword evidence="1" id="KW-1133">Transmembrane helix</keyword>
<feature type="transmembrane region" description="Helical" evidence="1">
    <location>
        <begin position="26"/>
        <end position="44"/>
    </location>
</feature>
<reference evidence="3" key="1">
    <citation type="submission" date="2016-11" db="UniProtKB">
        <authorList>
            <consortium name="WormBaseParasite"/>
        </authorList>
    </citation>
    <scope>IDENTIFICATION</scope>
</reference>